<sequence>MPNTNLLSDEDDIVEVVKPDCWDLKQFIFLMSIDGYFLMETIWAAKLHTTLQKINVLTDMPKLTDIQTKNSLDMGRILQSDKSYANIINHITLEMKKIMCNDIVKNNRKICIILDESTTLSQKTIKLCWSFLSNTSADSIKHAILSYLAIYGLIDHYLKNNLVAFVSDGASAMLGRVSGVGIQLKNMYPKIIVWHCCNHHLELAVSDILKEINAFNHFQFFNEKLYSLYHQSPKNSNELKMCVGSLKQNLIEIGKIFTIRWVASSEKTLKAVWNNFESLNKHFSNFAIDNLRNSKEISKYSGLLKILASVEFVKVNDACAKENAMFKNVKLATNKSIPKIISSQFFRSLANNLRSRLFTTQASHLSTVNDNQFKEKYIIQLLKDYLDMKNWPDDCDVLYGNENIRRLTNQFQIDEVSFVRRFRVFIDTKNSSKILDLKPLLNAINTVAISSSECEPKIGVQNI</sequence>
<dbReference type="InterPro" id="IPR012337">
    <property type="entry name" value="RNaseH-like_sf"/>
</dbReference>
<keyword evidence="1" id="KW-0436">Ligase</keyword>
<proteinExistence type="predicted"/>
<dbReference type="PANTHER" id="PTHR46880:SF8">
    <property type="entry name" value="E3 SUMO-PROTEIN LIGASE KIAA1586"/>
    <property type="match status" value="1"/>
</dbReference>
<comment type="caution">
    <text evidence="1">The sequence shown here is derived from an EMBL/GenBank/DDBJ whole genome shotgun (WGS) entry which is preliminary data.</text>
</comment>
<gene>
    <name evidence="1" type="ORF">FWK35_00023886</name>
</gene>
<protein>
    <submittedName>
        <fullName evidence="1">E3 SUMO-protein ligase KIAA1586-like</fullName>
    </submittedName>
</protein>
<dbReference type="GO" id="GO:0016874">
    <property type="term" value="F:ligase activity"/>
    <property type="evidence" value="ECO:0007669"/>
    <property type="project" value="UniProtKB-KW"/>
</dbReference>
<dbReference type="PANTHER" id="PTHR46880">
    <property type="entry name" value="RAS-ASSOCIATING DOMAIN-CONTAINING PROTEIN"/>
    <property type="match status" value="1"/>
</dbReference>
<feature type="non-terminal residue" evidence="1">
    <location>
        <position position="463"/>
    </location>
</feature>
<dbReference type="Proteomes" id="UP000478052">
    <property type="component" value="Unassembled WGS sequence"/>
</dbReference>
<dbReference type="SUPFAM" id="SSF53098">
    <property type="entry name" value="Ribonuclease H-like"/>
    <property type="match status" value="1"/>
</dbReference>
<organism evidence="1 2">
    <name type="scientific">Aphis craccivora</name>
    <name type="common">Cowpea aphid</name>
    <dbReference type="NCBI Taxonomy" id="307492"/>
    <lineage>
        <taxon>Eukaryota</taxon>
        <taxon>Metazoa</taxon>
        <taxon>Ecdysozoa</taxon>
        <taxon>Arthropoda</taxon>
        <taxon>Hexapoda</taxon>
        <taxon>Insecta</taxon>
        <taxon>Pterygota</taxon>
        <taxon>Neoptera</taxon>
        <taxon>Paraneoptera</taxon>
        <taxon>Hemiptera</taxon>
        <taxon>Sternorrhyncha</taxon>
        <taxon>Aphidomorpha</taxon>
        <taxon>Aphidoidea</taxon>
        <taxon>Aphididae</taxon>
        <taxon>Aphidini</taxon>
        <taxon>Aphis</taxon>
        <taxon>Aphis</taxon>
    </lineage>
</organism>
<evidence type="ECO:0000313" key="1">
    <source>
        <dbReference type="EMBL" id="KAF0727936.1"/>
    </source>
</evidence>
<accession>A0A6G0WKW7</accession>
<dbReference type="EMBL" id="VUJU01008627">
    <property type="protein sequence ID" value="KAF0727936.1"/>
    <property type="molecule type" value="Genomic_DNA"/>
</dbReference>
<dbReference type="OrthoDB" id="6618088at2759"/>
<evidence type="ECO:0000313" key="2">
    <source>
        <dbReference type="Proteomes" id="UP000478052"/>
    </source>
</evidence>
<name>A0A6G0WKW7_APHCR</name>
<dbReference type="AlphaFoldDB" id="A0A6G0WKW7"/>
<keyword evidence="2" id="KW-1185">Reference proteome</keyword>
<reference evidence="1 2" key="1">
    <citation type="submission" date="2019-08" db="EMBL/GenBank/DDBJ databases">
        <title>Whole genome of Aphis craccivora.</title>
        <authorList>
            <person name="Voronova N.V."/>
            <person name="Shulinski R.S."/>
            <person name="Bandarenka Y.V."/>
            <person name="Zhorov D.G."/>
            <person name="Warner D."/>
        </authorList>
    </citation>
    <scope>NUCLEOTIDE SEQUENCE [LARGE SCALE GENOMIC DNA]</scope>
    <source>
        <strain evidence="1">180601</strain>
        <tissue evidence="1">Whole Body</tissue>
    </source>
</reference>